<keyword evidence="2" id="KW-0349">Heme</keyword>
<sequence>MAISSSPIVLDPYGSDVPGEVSRLRALGTVVKVELPGGVPVWAITRHDLLKQVILDPRVSKDPQRYWSLWPQVDERPEWGWLNLWIGMRNLVNASGMEHRRLRNLVAPSFTGRRTLAMRPIIERITAELIDDLTRLPADQVVDLRVAYAHPMPLRVICELFGVPDDMRPEVAWISTAFIDSAATAEEAAETSARIRTFFPALIAHKREHPGDDLTTELINARYEDDRLSDDELRDTLLALLGAGHETTVDLIDSTVHALLTHPEQLRRIREGEVTWEAVIEEALRWAPPVANFPLRYATEPIDVDGVRIPAGDAILATYFAAGHDPHQHGEDADRFDVARPPAEHLAFGVGVHHCIGAPLARLEAVIALPALFDRFPDLALAQETPTPNRLPSLVINGLSELPLRLGHPSKK</sequence>
<name>A0ABV8F1H7_9ACTN</name>
<dbReference type="EMBL" id="JBHSBC010000020">
    <property type="protein sequence ID" value="MFC3982514.1"/>
    <property type="molecule type" value="Genomic_DNA"/>
</dbReference>
<evidence type="ECO:0000256" key="1">
    <source>
        <dbReference type="ARBA" id="ARBA00010617"/>
    </source>
</evidence>
<comment type="caution">
    <text evidence="3">The sequence shown here is derived from an EMBL/GenBank/DDBJ whole genome shotgun (WGS) entry which is preliminary data.</text>
</comment>
<dbReference type="RefSeq" id="WP_386190816.1">
    <property type="nucleotide sequence ID" value="NZ_JBHSBC010000020.1"/>
</dbReference>
<dbReference type="PRINTS" id="PR00359">
    <property type="entry name" value="BP450"/>
</dbReference>
<evidence type="ECO:0000313" key="4">
    <source>
        <dbReference type="Proteomes" id="UP001595698"/>
    </source>
</evidence>
<dbReference type="Gene3D" id="1.10.630.10">
    <property type="entry name" value="Cytochrome P450"/>
    <property type="match status" value="1"/>
</dbReference>
<dbReference type="InterPro" id="IPR017972">
    <property type="entry name" value="Cyt_P450_CS"/>
</dbReference>
<organism evidence="3 4">
    <name type="scientific">Streptosporangium jomthongense</name>
    <dbReference type="NCBI Taxonomy" id="1193683"/>
    <lineage>
        <taxon>Bacteria</taxon>
        <taxon>Bacillati</taxon>
        <taxon>Actinomycetota</taxon>
        <taxon>Actinomycetes</taxon>
        <taxon>Streptosporangiales</taxon>
        <taxon>Streptosporangiaceae</taxon>
        <taxon>Streptosporangium</taxon>
    </lineage>
</organism>
<dbReference type="Pfam" id="PF00067">
    <property type="entry name" value="p450"/>
    <property type="match status" value="1"/>
</dbReference>
<evidence type="ECO:0000256" key="2">
    <source>
        <dbReference type="RuleBase" id="RU000461"/>
    </source>
</evidence>
<gene>
    <name evidence="3" type="ORF">ACFOYY_20390</name>
</gene>
<comment type="similarity">
    <text evidence="1 2">Belongs to the cytochrome P450 family.</text>
</comment>
<dbReference type="PROSITE" id="PS00086">
    <property type="entry name" value="CYTOCHROME_P450"/>
    <property type="match status" value="1"/>
</dbReference>
<dbReference type="PANTHER" id="PTHR46696">
    <property type="entry name" value="P450, PUTATIVE (EUROFUNG)-RELATED"/>
    <property type="match status" value="1"/>
</dbReference>
<dbReference type="PANTHER" id="PTHR46696:SF1">
    <property type="entry name" value="CYTOCHROME P450 YJIB-RELATED"/>
    <property type="match status" value="1"/>
</dbReference>
<dbReference type="InterPro" id="IPR036396">
    <property type="entry name" value="Cyt_P450_sf"/>
</dbReference>
<protein>
    <submittedName>
        <fullName evidence="3">Cytochrome P450</fullName>
    </submittedName>
</protein>
<dbReference type="CDD" id="cd11029">
    <property type="entry name" value="CYP107-like"/>
    <property type="match status" value="1"/>
</dbReference>
<keyword evidence="4" id="KW-1185">Reference proteome</keyword>
<dbReference type="InterPro" id="IPR002397">
    <property type="entry name" value="Cyt_P450_B"/>
</dbReference>
<keyword evidence="2" id="KW-0408">Iron</keyword>
<evidence type="ECO:0000313" key="3">
    <source>
        <dbReference type="EMBL" id="MFC3982514.1"/>
    </source>
</evidence>
<keyword evidence="2" id="KW-0503">Monooxygenase</keyword>
<accession>A0ABV8F1H7</accession>
<dbReference type="InterPro" id="IPR001128">
    <property type="entry name" value="Cyt_P450"/>
</dbReference>
<reference evidence="4" key="1">
    <citation type="journal article" date="2019" name="Int. J. Syst. Evol. Microbiol.">
        <title>The Global Catalogue of Microorganisms (GCM) 10K type strain sequencing project: providing services to taxonomists for standard genome sequencing and annotation.</title>
        <authorList>
            <consortium name="The Broad Institute Genomics Platform"/>
            <consortium name="The Broad Institute Genome Sequencing Center for Infectious Disease"/>
            <person name="Wu L."/>
            <person name="Ma J."/>
        </authorList>
    </citation>
    <scope>NUCLEOTIDE SEQUENCE [LARGE SCALE GENOMIC DNA]</scope>
    <source>
        <strain evidence="4">TBRC 7912</strain>
    </source>
</reference>
<dbReference type="PRINTS" id="PR00385">
    <property type="entry name" value="P450"/>
</dbReference>
<dbReference type="SUPFAM" id="SSF48264">
    <property type="entry name" value="Cytochrome P450"/>
    <property type="match status" value="1"/>
</dbReference>
<keyword evidence="2" id="KW-0479">Metal-binding</keyword>
<keyword evidence="2" id="KW-0560">Oxidoreductase</keyword>
<proteinExistence type="inferred from homology"/>
<dbReference type="Proteomes" id="UP001595698">
    <property type="component" value="Unassembled WGS sequence"/>
</dbReference>